<dbReference type="Proteomes" id="UP001230426">
    <property type="component" value="Unassembled WGS sequence"/>
</dbReference>
<evidence type="ECO:0000256" key="2">
    <source>
        <dbReference type="ARBA" id="ARBA00023172"/>
    </source>
</evidence>
<name>A0ABT9RHA9_9ACTN</name>
<dbReference type="CDD" id="cd03768">
    <property type="entry name" value="SR_ResInv"/>
    <property type="match status" value="1"/>
</dbReference>
<dbReference type="PANTHER" id="PTHR30461">
    <property type="entry name" value="DNA-INVERTASE FROM LAMBDOID PROPHAGE"/>
    <property type="match status" value="1"/>
</dbReference>
<gene>
    <name evidence="4" type="ORF">J2S55_007918</name>
</gene>
<comment type="caution">
    <text evidence="4">The sequence shown here is derived from an EMBL/GenBank/DDBJ whole genome shotgun (WGS) entry which is preliminary data.</text>
</comment>
<reference evidence="4 5" key="1">
    <citation type="submission" date="2023-07" db="EMBL/GenBank/DDBJ databases">
        <title>Sequencing the genomes of 1000 actinobacteria strains.</title>
        <authorList>
            <person name="Klenk H.-P."/>
        </authorList>
    </citation>
    <scope>NUCLEOTIDE SEQUENCE [LARGE SCALE GENOMIC DNA]</scope>
    <source>
        <strain evidence="4 5">DSM 44109</strain>
    </source>
</reference>
<evidence type="ECO:0000256" key="1">
    <source>
        <dbReference type="ARBA" id="ARBA00023125"/>
    </source>
</evidence>
<feature type="domain" description="Resolvase/invertase-type recombinase catalytic" evidence="3">
    <location>
        <begin position="1"/>
        <end position="95"/>
    </location>
</feature>
<dbReference type="PROSITE" id="PS51736">
    <property type="entry name" value="RECOMBINASES_3"/>
    <property type="match status" value="1"/>
</dbReference>
<evidence type="ECO:0000313" key="5">
    <source>
        <dbReference type="Proteomes" id="UP001230426"/>
    </source>
</evidence>
<dbReference type="InterPro" id="IPR050639">
    <property type="entry name" value="SSR_resolvase"/>
</dbReference>
<dbReference type="Pfam" id="PF00239">
    <property type="entry name" value="Resolvase"/>
    <property type="match status" value="1"/>
</dbReference>
<keyword evidence="2" id="KW-0233">DNA recombination</keyword>
<evidence type="ECO:0000259" key="3">
    <source>
        <dbReference type="PROSITE" id="PS51736"/>
    </source>
</evidence>
<keyword evidence="1" id="KW-0238">DNA-binding</keyword>
<dbReference type="Gene3D" id="3.40.50.1390">
    <property type="entry name" value="Resolvase, N-terminal catalytic domain"/>
    <property type="match status" value="1"/>
</dbReference>
<proteinExistence type="predicted"/>
<protein>
    <submittedName>
        <fullName evidence="4">DNA invertase Pin-like site-specific DNA recombinase</fullName>
    </submittedName>
</protein>
<sequence length="201" mass="22594">MQRPELEACHAFLTAGDTLVVPSLDRYGRSLADLIAMVGELRRCEIGFASLHENLDTTTPGGRLVFHVFAVLAEFIRELIVAGTREGLAAARARGRERRTTVIDALFDLADTIITVRSLIRQVWTTHRWDERRTADRDRTPIRATSYSLAAHHAHVFGRCSAKTGIVPFTDLVEQVMSQGPYACRCQDRFTRGRETSVIRQ</sequence>
<keyword evidence="5" id="KW-1185">Reference proteome</keyword>
<dbReference type="InterPro" id="IPR036162">
    <property type="entry name" value="Resolvase-like_N_sf"/>
</dbReference>
<dbReference type="SMART" id="SM00857">
    <property type="entry name" value="Resolvase"/>
    <property type="match status" value="1"/>
</dbReference>
<dbReference type="SUPFAM" id="SSF53041">
    <property type="entry name" value="Resolvase-like"/>
    <property type="match status" value="1"/>
</dbReference>
<organism evidence="4 5">
    <name type="scientific">Streptosporangium brasiliense</name>
    <dbReference type="NCBI Taxonomy" id="47480"/>
    <lineage>
        <taxon>Bacteria</taxon>
        <taxon>Bacillati</taxon>
        <taxon>Actinomycetota</taxon>
        <taxon>Actinomycetes</taxon>
        <taxon>Streptosporangiales</taxon>
        <taxon>Streptosporangiaceae</taxon>
        <taxon>Streptosporangium</taxon>
    </lineage>
</organism>
<dbReference type="PANTHER" id="PTHR30461:SF2">
    <property type="entry name" value="SERINE RECOMBINASE PINE-RELATED"/>
    <property type="match status" value="1"/>
</dbReference>
<dbReference type="EMBL" id="JAUSRB010000002">
    <property type="protein sequence ID" value="MDP9868652.1"/>
    <property type="molecule type" value="Genomic_DNA"/>
</dbReference>
<dbReference type="InterPro" id="IPR006119">
    <property type="entry name" value="Resolv_N"/>
</dbReference>
<accession>A0ABT9RHA9</accession>
<evidence type="ECO:0000313" key="4">
    <source>
        <dbReference type="EMBL" id="MDP9868652.1"/>
    </source>
</evidence>